<accession>A0ABW0HD01</accession>
<comment type="caution">
    <text evidence="1">The sequence shown here is derived from an EMBL/GenBank/DDBJ whole genome shotgun (WGS) entry which is preliminary data.</text>
</comment>
<protein>
    <submittedName>
        <fullName evidence="1">Uncharacterized protein</fullName>
    </submittedName>
</protein>
<evidence type="ECO:0000313" key="1">
    <source>
        <dbReference type="EMBL" id="MFC5393139.1"/>
    </source>
</evidence>
<evidence type="ECO:0000313" key="2">
    <source>
        <dbReference type="Proteomes" id="UP001596104"/>
    </source>
</evidence>
<gene>
    <name evidence="1" type="ORF">ACFPPC_10890</name>
</gene>
<name>A0ABW0HD01_9HYPH</name>
<dbReference type="RefSeq" id="WP_377008089.1">
    <property type="nucleotide sequence ID" value="NZ_JBHSLV010000019.1"/>
</dbReference>
<keyword evidence="2" id="KW-1185">Reference proteome</keyword>
<reference evidence="2" key="1">
    <citation type="journal article" date="2019" name="Int. J. Syst. Evol. Microbiol.">
        <title>The Global Catalogue of Microorganisms (GCM) 10K type strain sequencing project: providing services to taxonomists for standard genome sequencing and annotation.</title>
        <authorList>
            <consortium name="The Broad Institute Genomics Platform"/>
            <consortium name="The Broad Institute Genome Sequencing Center for Infectious Disease"/>
            <person name="Wu L."/>
            <person name="Ma J."/>
        </authorList>
    </citation>
    <scope>NUCLEOTIDE SEQUENCE [LARGE SCALE GENOMIC DNA]</scope>
    <source>
        <strain evidence="2">CGMCC 1.16326</strain>
    </source>
</reference>
<dbReference type="Proteomes" id="UP001596104">
    <property type="component" value="Unassembled WGS sequence"/>
</dbReference>
<dbReference type="EMBL" id="JBHSLV010000019">
    <property type="protein sequence ID" value="MFC5393139.1"/>
    <property type="molecule type" value="Genomic_DNA"/>
</dbReference>
<proteinExistence type="predicted"/>
<organism evidence="1 2">
    <name type="scientific">Bosea vestrisii</name>
    <dbReference type="NCBI Taxonomy" id="151416"/>
    <lineage>
        <taxon>Bacteria</taxon>
        <taxon>Pseudomonadati</taxon>
        <taxon>Pseudomonadota</taxon>
        <taxon>Alphaproteobacteria</taxon>
        <taxon>Hyphomicrobiales</taxon>
        <taxon>Boseaceae</taxon>
        <taxon>Bosea</taxon>
    </lineage>
</organism>
<sequence length="64" mass="6765">MKLEIVRPQLPAAARQPCTAPVALPDRALAAAEVTSSWGRDRAALRICETRRAAAVAAVDGVVR</sequence>